<protein>
    <submittedName>
        <fullName evidence="2">Abortive phage resistance protein</fullName>
    </submittedName>
</protein>
<dbReference type="eggNOG" id="COG1106">
    <property type="taxonomic scope" value="Bacteria"/>
</dbReference>
<sequence>MVFFTGALYYGEIILTPHLEAVDMLIHFFAQNFRSLNNINFSMETGERLQQREDTNTFAHATPSVLKSIMFFGANGAGKTNIIDALRTMQQIITHPLAQAANFSTTYTPFLFGTEMTDKPTTFSLSFVAQNVAYFYDLAYTRERITSESLSAQINGTNVLYFVRELDRFANVPNSLKSVAAVTRPNELFLHRAYTAGDRHAANVVQWFANDLIFFTPTAELSKSMLTLLEDPQAKAKVRSFLQAADIKVQDLVVYKLENGERRLSVSHNIYAPSGSVAGMRPIPFSAESKGTQKMIMMALTVLTAQQARDRKVIVFDGFSDFLHEEVSGALLRLFNSAENRNQFILTTHTLSLLNAELRADQIFFVEKDFQGESQVYSLFDIKDVPNTQGFDRISNLYKFGTFGAIPDIDRDQMRQIL</sequence>
<comment type="caution">
    <text evidence="2">The sequence shown here is derived from an EMBL/GenBank/DDBJ whole genome shotgun (WGS) entry which is preliminary data.</text>
</comment>
<dbReference type="EMBL" id="AZFW01000047">
    <property type="protein sequence ID" value="KRM27557.1"/>
    <property type="molecule type" value="Genomic_DNA"/>
</dbReference>
<dbReference type="InterPro" id="IPR003959">
    <property type="entry name" value="ATPase_AAA_core"/>
</dbReference>
<gene>
    <name evidence="2" type="ORF">FC91_GL002473</name>
</gene>
<feature type="domain" description="ATPase AAA-type core" evidence="1">
    <location>
        <begin position="71"/>
        <end position="354"/>
    </location>
</feature>
<dbReference type="Pfam" id="PF13304">
    <property type="entry name" value="AAA_21"/>
    <property type="match status" value="1"/>
</dbReference>
<dbReference type="PATRIC" id="fig|1122147.4.peg.2554"/>
<proteinExistence type="predicted"/>
<accession>A0A0R1XD17</accession>
<dbReference type="InterPro" id="IPR027417">
    <property type="entry name" value="P-loop_NTPase"/>
</dbReference>
<dbReference type="Proteomes" id="UP000050949">
    <property type="component" value="Unassembled WGS sequence"/>
</dbReference>
<name>A0A0R1XD17_9LACO</name>
<evidence type="ECO:0000259" key="1">
    <source>
        <dbReference type="Pfam" id="PF13304"/>
    </source>
</evidence>
<dbReference type="PANTHER" id="PTHR40396:SF1">
    <property type="entry name" value="ATPASE AAA-TYPE CORE DOMAIN-CONTAINING PROTEIN"/>
    <property type="match status" value="1"/>
</dbReference>
<dbReference type="OrthoDB" id="9809324at2"/>
<dbReference type="AlphaFoldDB" id="A0A0R1XD17"/>
<evidence type="ECO:0000313" key="3">
    <source>
        <dbReference type="Proteomes" id="UP000050949"/>
    </source>
</evidence>
<evidence type="ECO:0000313" key="2">
    <source>
        <dbReference type="EMBL" id="KRM27557.1"/>
    </source>
</evidence>
<dbReference type="SUPFAM" id="SSF52540">
    <property type="entry name" value="P-loop containing nucleoside triphosphate hydrolases"/>
    <property type="match status" value="1"/>
</dbReference>
<dbReference type="GO" id="GO:0016887">
    <property type="term" value="F:ATP hydrolysis activity"/>
    <property type="evidence" value="ECO:0007669"/>
    <property type="project" value="InterPro"/>
</dbReference>
<dbReference type="Gene3D" id="3.40.50.300">
    <property type="entry name" value="P-loop containing nucleotide triphosphate hydrolases"/>
    <property type="match status" value="1"/>
</dbReference>
<dbReference type="PANTHER" id="PTHR40396">
    <property type="entry name" value="ATPASE-LIKE PROTEIN"/>
    <property type="match status" value="1"/>
</dbReference>
<dbReference type="GO" id="GO:0005524">
    <property type="term" value="F:ATP binding"/>
    <property type="evidence" value="ECO:0007669"/>
    <property type="project" value="InterPro"/>
</dbReference>
<organism evidence="2 3">
    <name type="scientific">Schleiferilactobacillus harbinensis DSM 16991</name>
    <dbReference type="NCBI Taxonomy" id="1122147"/>
    <lineage>
        <taxon>Bacteria</taxon>
        <taxon>Bacillati</taxon>
        <taxon>Bacillota</taxon>
        <taxon>Bacilli</taxon>
        <taxon>Lactobacillales</taxon>
        <taxon>Lactobacillaceae</taxon>
        <taxon>Schleiferilactobacillus</taxon>
    </lineage>
</organism>
<reference evidence="2 3" key="1">
    <citation type="journal article" date="2015" name="Genome Announc.">
        <title>Expanding the biotechnology potential of lactobacilli through comparative genomics of 213 strains and associated genera.</title>
        <authorList>
            <person name="Sun Z."/>
            <person name="Harris H.M."/>
            <person name="McCann A."/>
            <person name="Guo C."/>
            <person name="Argimon S."/>
            <person name="Zhang W."/>
            <person name="Yang X."/>
            <person name="Jeffery I.B."/>
            <person name="Cooney J.C."/>
            <person name="Kagawa T.F."/>
            <person name="Liu W."/>
            <person name="Song Y."/>
            <person name="Salvetti E."/>
            <person name="Wrobel A."/>
            <person name="Rasinkangas P."/>
            <person name="Parkhill J."/>
            <person name="Rea M.C."/>
            <person name="O'Sullivan O."/>
            <person name="Ritari J."/>
            <person name="Douillard F.P."/>
            <person name="Paul Ross R."/>
            <person name="Yang R."/>
            <person name="Briner A.E."/>
            <person name="Felis G.E."/>
            <person name="de Vos W.M."/>
            <person name="Barrangou R."/>
            <person name="Klaenhammer T.R."/>
            <person name="Caufield P.W."/>
            <person name="Cui Y."/>
            <person name="Zhang H."/>
            <person name="O'Toole P.W."/>
        </authorList>
    </citation>
    <scope>NUCLEOTIDE SEQUENCE [LARGE SCALE GENOMIC DNA]</scope>
    <source>
        <strain evidence="2 3">DSM 16991</strain>
    </source>
</reference>